<protein>
    <recommendedName>
        <fullName evidence="6">Major facilitator superfamily (MFS) profile domain-containing protein</fullName>
    </recommendedName>
</protein>
<keyword evidence="8" id="KW-1185">Reference proteome</keyword>
<evidence type="ECO:0000256" key="2">
    <source>
        <dbReference type="ARBA" id="ARBA00022692"/>
    </source>
</evidence>
<feature type="transmembrane region" description="Helical" evidence="5">
    <location>
        <begin position="331"/>
        <end position="352"/>
    </location>
</feature>
<dbReference type="InterPro" id="IPR036259">
    <property type="entry name" value="MFS_trans_sf"/>
</dbReference>
<keyword evidence="3 5" id="KW-1133">Transmembrane helix</keyword>
<dbReference type="CDD" id="cd17317">
    <property type="entry name" value="MFS_SLC22"/>
    <property type="match status" value="1"/>
</dbReference>
<feature type="transmembrane region" description="Helical" evidence="5">
    <location>
        <begin position="222"/>
        <end position="244"/>
    </location>
</feature>
<feature type="transmembrane region" description="Helical" evidence="5">
    <location>
        <begin position="392"/>
        <end position="411"/>
    </location>
</feature>
<sequence>MRYDEVLTHIGEFGTYQRIQYILLAITSLTSAWHSMNMVFVGATPDHHCKIPDQYRTHYGNISETQLYNLSLPTELKDGNTRYKRCQMYHLINNTDDLYNRSEQACTNGWVYSKEKYQRTIVSDWNLVCGDIGLRSSASSIFFAGRLVGALMFGQLSDFVGRKLSFFIAVVLQCAIGTGAAFSPSLIIFYVLYFFQGVMQVGVYLSAYVLGSEILGPKFRTYWGVGNQYFYAIGQMLLALLGYLIRDWRYIEIAISAPLVLYLTYWWLVPESPRWLLVQDRTKEAKAIIRKTAKVNRVDVSEKILDSLTADTVDPSGKAHSVIDLFRNWKIISLSLLVWLGWLINALVYYGLGLNTRNLAGDPYLNFFFSGLVEIPGVAVVHLTIDRFGRKPVLCGFMLFGGLACICTSFIPTNLSWLATLLAMIGKFAITGSYAVIYLVATEVFPTCVRNVGCGMASMSARIGGILAPQIVLLGEYVRFLPFLIYGGLSIGAALLMLLLPETRGRPLPQTMEDMYNYSKRPTEEESKDGKDNIAFQMDNITDNALNAPILCKDTTQLNATKL</sequence>
<dbReference type="GO" id="GO:0016020">
    <property type="term" value="C:membrane"/>
    <property type="evidence" value="ECO:0007669"/>
    <property type="project" value="UniProtKB-SubCell"/>
</dbReference>
<feature type="domain" description="Major facilitator superfamily (MFS) profile" evidence="6">
    <location>
        <begin position="23"/>
        <end position="505"/>
    </location>
</feature>
<feature type="transmembrane region" description="Helical" evidence="5">
    <location>
        <begin position="452"/>
        <end position="474"/>
    </location>
</feature>
<evidence type="ECO:0000313" key="8">
    <source>
        <dbReference type="Proteomes" id="UP000749559"/>
    </source>
</evidence>
<dbReference type="InterPro" id="IPR020846">
    <property type="entry name" value="MFS_dom"/>
</dbReference>
<comment type="caution">
    <text evidence="7">The sequence shown here is derived from an EMBL/GenBank/DDBJ whole genome shotgun (WGS) entry which is preliminary data.</text>
</comment>
<dbReference type="EMBL" id="CAIIXF020000004">
    <property type="protein sequence ID" value="CAH1781929.1"/>
    <property type="molecule type" value="Genomic_DNA"/>
</dbReference>
<accession>A0A8S4NNP5</accession>
<dbReference type="InterPro" id="IPR005828">
    <property type="entry name" value="MFS_sugar_transport-like"/>
</dbReference>
<evidence type="ECO:0000256" key="3">
    <source>
        <dbReference type="ARBA" id="ARBA00022989"/>
    </source>
</evidence>
<feature type="transmembrane region" description="Helical" evidence="5">
    <location>
        <begin position="250"/>
        <end position="269"/>
    </location>
</feature>
<feature type="transmembrane region" description="Helical" evidence="5">
    <location>
        <begin position="364"/>
        <end position="385"/>
    </location>
</feature>
<keyword evidence="2 5" id="KW-0812">Transmembrane</keyword>
<evidence type="ECO:0000256" key="1">
    <source>
        <dbReference type="ARBA" id="ARBA00004141"/>
    </source>
</evidence>
<evidence type="ECO:0000256" key="4">
    <source>
        <dbReference type="ARBA" id="ARBA00023136"/>
    </source>
</evidence>
<dbReference type="AlphaFoldDB" id="A0A8S4NNP5"/>
<feature type="transmembrane region" description="Helical" evidence="5">
    <location>
        <begin position="417"/>
        <end position="440"/>
    </location>
</feature>
<reference evidence="7" key="1">
    <citation type="submission" date="2022-03" db="EMBL/GenBank/DDBJ databases">
        <authorList>
            <person name="Martin C."/>
        </authorList>
    </citation>
    <scope>NUCLEOTIDE SEQUENCE</scope>
</reference>
<dbReference type="PROSITE" id="PS50850">
    <property type="entry name" value="MFS"/>
    <property type="match status" value="1"/>
</dbReference>
<evidence type="ECO:0000313" key="7">
    <source>
        <dbReference type="EMBL" id="CAH1781929.1"/>
    </source>
</evidence>
<organism evidence="7 8">
    <name type="scientific">Owenia fusiformis</name>
    <name type="common">Polychaete worm</name>
    <dbReference type="NCBI Taxonomy" id="6347"/>
    <lineage>
        <taxon>Eukaryota</taxon>
        <taxon>Metazoa</taxon>
        <taxon>Spiralia</taxon>
        <taxon>Lophotrochozoa</taxon>
        <taxon>Annelida</taxon>
        <taxon>Polychaeta</taxon>
        <taxon>Sedentaria</taxon>
        <taxon>Canalipalpata</taxon>
        <taxon>Sabellida</taxon>
        <taxon>Oweniida</taxon>
        <taxon>Oweniidae</taxon>
        <taxon>Owenia</taxon>
    </lineage>
</organism>
<dbReference type="SUPFAM" id="SSF103473">
    <property type="entry name" value="MFS general substrate transporter"/>
    <property type="match status" value="1"/>
</dbReference>
<proteinExistence type="predicted"/>
<dbReference type="Pfam" id="PF00083">
    <property type="entry name" value="Sugar_tr"/>
    <property type="match status" value="1"/>
</dbReference>
<dbReference type="OrthoDB" id="5141738at2759"/>
<name>A0A8S4NNP5_OWEFU</name>
<evidence type="ECO:0000259" key="6">
    <source>
        <dbReference type="PROSITE" id="PS50850"/>
    </source>
</evidence>
<keyword evidence="4 5" id="KW-0472">Membrane</keyword>
<feature type="transmembrane region" description="Helical" evidence="5">
    <location>
        <begin position="480"/>
        <end position="500"/>
    </location>
</feature>
<evidence type="ECO:0000256" key="5">
    <source>
        <dbReference type="SAM" id="Phobius"/>
    </source>
</evidence>
<comment type="subcellular location">
    <subcellularLocation>
        <location evidence="1">Membrane</location>
        <topology evidence="1">Multi-pass membrane protein</topology>
    </subcellularLocation>
</comment>
<dbReference type="PANTHER" id="PTHR24064">
    <property type="entry name" value="SOLUTE CARRIER FAMILY 22 MEMBER"/>
    <property type="match status" value="1"/>
</dbReference>
<gene>
    <name evidence="7" type="ORF">OFUS_LOCUS8433</name>
</gene>
<dbReference type="GO" id="GO:0022857">
    <property type="term" value="F:transmembrane transporter activity"/>
    <property type="evidence" value="ECO:0007669"/>
    <property type="project" value="InterPro"/>
</dbReference>
<dbReference type="Gene3D" id="1.20.1250.20">
    <property type="entry name" value="MFS general substrate transporter like domains"/>
    <property type="match status" value="1"/>
</dbReference>
<dbReference type="Proteomes" id="UP000749559">
    <property type="component" value="Unassembled WGS sequence"/>
</dbReference>
<feature type="transmembrane region" description="Helical" evidence="5">
    <location>
        <begin position="188"/>
        <end position="210"/>
    </location>
</feature>
<feature type="transmembrane region" description="Helical" evidence="5">
    <location>
        <begin position="164"/>
        <end position="182"/>
    </location>
</feature>